<dbReference type="PROSITE" id="PS50865">
    <property type="entry name" value="ZF_MYND_2"/>
    <property type="match status" value="1"/>
</dbReference>
<evidence type="ECO:0000313" key="7">
    <source>
        <dbReference type="EMBL" id="PPQ64915.1"/>
    </source>
</evidence>
<evidence type="ECO:0000256" key="3">
    <source>
        <dbReference type="ARBA" id="ARBA00022833"/>
    </source>
</evidence>
<dbReference type="Gene3D" id="6.10.140.2220">
    <property type="match status" value="1"/>
</dbReference>
<dbReference type="InterPro" id="IPR036770">
    <property type="entry name" value="Ankyrin_rpt-contain_sf"/>
</dbReference>
<evidence type="ECO:0000256" key="5">
    <source>
        <dbReference type="PROSITE-ProRule" id="PRU00134"/>
    </source>
</evidence>
<sequence>MQTLTPLPIPANIPILKGLNKSPLPPSLVDRLSNDKQISITGNATHCNWESYGHVRGFLWDLIQPLDPNRLQARLITFGIPDSKRHQWAVAAGRNPLHYAAALGDVLAAYELLFMGTSPKHPDKLGLSPLYYALLSAARLKVPTTLLRINSANFRLLQQMIMEHEAFDALPANLSHICELFIGQHVNVNEAHYGTSVLHLACIAQDWKVVGLLLQHGARNTVTDSLFATLSWDKSAQETYTALVAEHAPAKDATFARPARPCPCWSGKLLEDCHQRDDVLIKMDDKLPCICGNHHKKFSQCCQKKQIVVTEHWDAIENGIRRRTCNLPESLEKTEAARFLRIAGYKLQHCFDDEPLPDIITGDEPPTYVPWPTKKTNALRDKLLNEGKIDPAYAWILSYKRPPIPISREKNIRNQVAGAVEEWNRYLELYIRLGVDPRPAETIRRAAKMSTWGGAFYSTCVNPGCGKMNGINGVSLLKCGNCLAGQYCSESCQMAHWKAHKKICRDPERHLTPQELPSQKAFDAELEKIMDTIPEFQQYLKLKALESKGKA</sequence>
<keyword evidence="4" id="KW-0040">ANK repeat</keyword>
<protein>
    <recommendedName>
        <fullName evidence="6">MYND-type domain-containing protein</fullName>
    </recommendedName>
</protein>
<dbReference type="InParanoid" id="A0A409VF90"/>
<name>A0A409VF90_9AGAR</name>
<dbReference type="InterPro" id="IPR002893">
    <property type="entry name" value="Znf_MYND"/>
</dbReference>
<evidence type="ECO:0000313" key="8">
    <source>
        <dbReference type="Proteomes" id="UP000284842"/>
    </source>
</evidence>
<keyword evidence="3" id="KW-0862">Zinc</keyword>
<keyword evidence="1" id="KW-0479">Metal-binding</keyword>
<dbReference type="Pfam" id="PF01753">
    <property type="entry name" value="zf-MYND"/>
    <property type="match status" value="1"/>
</dbReference>
<dbReference type="Gene3D" id="1.25.40.20">
    <property type="entry name" value="Ankyrin repeat-containing domain"/>
    <property type="match status" value="1"/>
</dbReference>
<dbReference type="GO" id="GO:0008270">
    <property type="term" value="F:zinc ion binding"/>
    <property type="evidence" value="ECO:0007669"/>
    <property type="project" value="UniProtKB-KW"/>
</dbReference>
<proteinExistence type="predicted"/>
<dbReference type="SUPFAM" id="SSF48403">
    <property type="entry name" value="Ankyrin repeat"/>
    <property type="match status" value="1"/>
</dbReference>
<evidence type="ECO:0000256" key="4">
    <source>
        <dbReference type="PROSITE-ProRule" id="PRU00023"/>
    </source>
</evidence>
<feature type="repeat" description="ANK" evidence="4">
    <location>
        <begin position="193"/>
        <end position="225"/>
    </location>
</feature>
<feature type="repeat" description="ANK" evidence="4">
    <location>
        <begin position="92"/>
        <end position="124"/>
    </location>
</feature>
<evidence type="ECO:0000256" key="2">
    <source>
        <dbReference type="ARBA" id="ARBA00022771"/>
    </source>
</evidence>
<gene>
    <name evidence="7" type="ORF">CVT24_008255</name>
</gene>
<dbReference type="PROSITE" id="PS50088">
    <property type="entry name" value="ANK_REPEAT"/>
    <property type="match status" value="2"/>
</dbReference>
<dbReference type="Pfam" id="PF00023">
    <property type="entry name" value="Ank"/>
    <property type="match status" value="1"/>
</dbReference>
<reference evidence="7 8" key="1">
    <citation type="journal article" date="2018" name="Evol. Lett.">
        <title>Horizontal gene cluster transfer increased hallucinogenic mushroom diversity.</title>
        <authorList>
            <person name="Reynolds H.T."/>
            <person name="Vijayakumar V."/>
            <person name="Gluck-Thaler E."/>
            <person name="Korotkin H.B."/>
            <person name="Matheny P.B."/>
            <person name="Slot J.C."/>
        </authorList>
    </citation>
    <scope>NUCLEOTIDE SEQUENCE [LARGE SCALE GENOMIC DNA]</scope>
    <source>
        <strain evidence="7 8">2629</strain>
    </source>
</reference>
<keyword evidence="2 5" id="KW-0863">Zinc-finger</keyword>
<evidence type="ECO:0000259" key="6">
    <source>
        <dbReference type="PROSITE" id="PS50865"/>
    </source>
</evidence>
<dbReference type="AlphaFoldDB" id="A0A409VF90"/>
<organism evidence="7 8">
    <name type="scientific">Panaeolus cyanescens</name>
    <dbReference type="NCBI Taxonomy" id="181874"/>
    <lineage>
        <taxon>Eukaryota</taxon>
        <taxon>Fungi</taxon>
        <taxon>Dikarya</taxon>
        <taxon>Basidiomycota</taxon>
        <taxon>Agaricomycotina</taxon>
        <taxon>Agaricomycetes</taxon>
        <taxon>Agaricomycetidae</taxon>
        <taxon>Agaricales</taxon>
        <taxon>Agaricineae</taxon>
        <taxon>Galeropsidaceae</taxon>
        <taxon>Panaeolus</taxon>
    </lineage>
</organism>
<dbReference type="OrthoDB" id="432970at2759"/>
<keyword evidence="8" id="KW-1185">Reference proteome</keyword>
<dbReference type="InterPro" id="IPR002110">
    <property type="entry name" value="Ankyrin_rpt"/>
</dbReference>
<dbReference type="SUPFAM" id="SSF144232">
    <property type="entry name" value="HIT/MYND zinc finger-like"/>
    <property type="match status" value="1"/>
</dbReference>
<accession>A0A409VF90</accession>
<evidence type="ECO:0000256" key="1">
    <source>
        <dbReference type="ARBA" id="ARBA00022723"/>
    </source>
</evidence>
<dbReference type="SMART" id="SM00248">
    <property type="entry name" value="ANK"/>
    <property type="match status" value="2"/>
</dbReference>
<dbReference type="PROSITE" id="PS50297">
    <property type="entry name" value="ANK_REP_REGION"/>
    <property type="match status" value="1"/>
</dbReference>
<comment type="caution">
    <text evidence="7">The sequence shown here is derived from an EMBL/GenBank/DDBJ whole genome shotgun (WGS) entry which is preliminary data.</text>
</comment>
<dbReference type="STRING" id="181874.A0A409VF90"/>
<dbReference type="Proteomes" id="UP000284842">
    <property type="component" value="Unassembled WGS sequence"/>
</dbReference>
<feature type="domain" description="MYND-type" evidence="6">
    <location>
        <begin position="462"/>
        <end position="504"/>
    </location>
</feature>
<dbReference type="EMBL" id="NHTK01006080">
    <property type="protein sequence ID" value="PPQ64915.1"/>
    <property type="molecule type" value="Genomic_DNA"/>
</dbReference>